<reference evidence="5" key="1">
    <citation type="submission" date="2016-10" db="EMBL/GenBank/DDBJ databases">
        <authorList>
            <person name="Varghese N."/>
        </authorList>
    </citation>
    <scope>NUCLEOTIDE SEQUENCE [LARGE SCALE GENOMIC DNA]</scope>
    <source>
        <strain evidence="5">DSM 12489</strain>
    </source>
</reference>
<dbReference type="PANTHER" id="PTHR43018:SF2">
    <property type="entry name" value="PHOSPHO-2-DEHYDRO-3-DEOXYHEPTONATE ALDOLASE"/>
    <property type="match status" value="1"/>
</dbReference>
<proteinExistence type="predicted"/>
<dbReference type="SUPFAM" id="SSF51569">
    <property type="entry name" value="Aldolase"/>
    <property type="match status" value="1"/>
</dbReference>
<evidence type="ECO:0000313" key="4">
    <source>
        <dbReference type="EMBL" id="SDW82924.1"/>
    </source>
</evidence>
<dbReference type="GO" id="GO:0016740">
    <property type="term" value="F:transferase activity"/>
    <property type="evidence" value="ECO:0007669"/>
    <property type="project" value="UniProtKB-KW"/>
</dbReference>
<sequence>MIVVMKEGASKSEIERVMQLLQSKGLGTHLSEGVEMTVIGVIGQKEKVRELGIEGLPGVEKIVSVSYPFKLASRPFHPDNTTIEILGHVVGGDEPTIIAGPCSVESKEGLIEIAQAIKASGAHMLRGGAFKPRSSPYSFQGLGEEGLKYLAAAREATGLAVVSEIMEPGLVDLVIDYVDVLQIGARNMQNYALLKAVGKTNRPVLLKRGFSNTIEEWLMSAEYILSEGNPNVILCERGIRTFETYTRNTLDLNAIPVVQHLSHLPVLVDPSHGIGHSRYVTAMARAGVAAGAAGVIVEVHKKPEEAWSDGNQTITLEEFDRLAKQVRDTHRLVREYQLEASRS</sequence>
<gene>
    <name evidence="4" type="ORF">SAMN04489725_11644</name>
</gene>
<evidence type="ECO:0000256" key="1">
    <source>
        <dbReference type="ARBA" id="ARBA00022679"/>
    </source>
</evidence>
<dbReference type="Pfam" id="PF00793">
    <property type="entry name" value="DAHP_synth_1"/>
    <property type="match status" value="1"/>
</dbReference>
<dbReference type="AlphaFoldDB" id="A0A1H2WRM7"/>
<dbReference type="InterPro" id="IPR006218">
    <property type="entry name" value="DAHP1/KDSA"/>
</dbReference>
<feature type="domain" description="DAHP synthase ferredoxin-like" evidence="3">
    <location>
        <begin position="1"/>
        <end position="66"/>
    </location>
</feature>
<feature type="domain" description="DAHP synthetase I/KDSA" evidence="2">
    <location>
        <begin position="88"/>
        <end position="333"/>
    </location>
</feature>
<dbReference type="NCBIfam" id="NF006421">
    <property type="entry name" value="PRK08673.1"/>
    <property type="match status" value="1"/>
</dbReference>
<evidence type="ECO:0000259" key="2">
    <source>
        <dbReference type="Pfam" id="PF00793"/>
    </source>
</evidence>
<dbReference type="Gene3D" id="3.30.70.1140">
    <property type="entry name" value="Phospho-2-dehydro-3-deoxyheptonate aldolase, domain 1"/>
    <property type="match status" value="1"/>
</dbReference>
<dbReference type="Proteomes" id="UP000182589">
    <property type="component" value="Unassembled WGS sequence"/>
</dbReference>
<dbReference type="Pfam" id="PF18152">
    <property type="entry name" value="DAHP_snth_FXD"/>
    <property type="match status" value="1"/>
</dbReference>
<keyword evidence="1" id="KW-0808">Transferase</keyword>
<dbReference type="NCBIfam" id="TIGR01361">
    <property type="entry name" value="DAHP_synth_Bsub"/>
    <property type="match status" value="1"/>
</dbReference>
<dbReference type="InterPro" id="IPR041071">
    <property type="entry name" value="DAHP_snth_FXD"/>
</dbReference>
<name>A0A1H2WRM7_9BACL</name>
<organism evidence="4 5">
    <name type="scientific">Alicyclobacillus hesperidum</name>
    <dbReference type="NCBI Taxonomy" id="89784"/>
    <lineage>
        <taxon>Bacteria</taxon>
        <taxon>Bacillati</taxon>
        <taxon>Bacillota</taxon>
        <taxon>Bacilli</taxon>
        <taxon>Bacillales</taxon>
        <taxon>Alicyclobacillaceae</taxon>
        <taxon>Alicyclobacillus</taxon>
    </lineage>
</organism>
<dbReference type="NCBIfam" id="NF009239">
    <property type="entry name" value="PRK12595.1"/>
    <property type="match status" value="1"/>
</dbReference>
<dbReference type="EMBL" id="FNOJ01000016">
    <property type="protein sequence ID" value="SDW82924.1"/>
    <property type="molecule type" value="Genomic_DNA"/>
</dbReference>
<evidence type="ECO:0000259" key="3">
    <source>
        <dbReference type="Pfam" id="PF18152"/>
    </source>
</evidence>
<keyword evidence="5" id="KW-1185">Reference proteome</keyword>
<dbReference type="GO" id="GO:0009073">
    <property type="term" value="P:aromatic amino acid family biosynthetic process"/>
    <property type="evidence" value="ECO:0007669"/>
    <property type="project" value="InterPro"/>
</dbReference>
<evidence type="ECO:0000313" key="5">
    <source>
        <dbReference type="Proteomes" id="UP000182589"/>
    </source>
</evidence>
<dbReference type="InterPro" id="IPR052899">
    <property type="entry name" value="Class-I_DAHP_synthase"/>
</dbReference>
<dbReference type="InterPro" id="IPR006268">
    <property type="entry name" value="DAHP_syn_2"/>
</dbReference>
<dbReference type="Gene3D" id="3.20.20.70">
    <property type="entry name" value="Aldolase class I"/>
    <property type="match status" value="1"/>
</dbReference>
<dbReference type="GO" id="GO:0016832">
    <property type="term" value="F:aldehyde-lyase activity"/>
    <property type="evidence" value="ECO:0007669"/>
    <property type="project" value="InterPro"/>
</dbReference>
<dbReference type="STRING" id="89784.SAMN04489725_11644"/>
<accession>A0A1H2WRM7</accession>
<dbReference type="InterPro" id="IPR013785">
    <property type="entry name" value="Aldolase_TIM"/>
</dbReference>
<protein>
    <submittedName>
        <fullName evidence="4">3-deoxy-D-arabinoheptulosonate-7-phosphate synthase</fullName>
    </submittedName>
</protein>
<dbReference type="RefSeq" id="WP_074693509.1">
    <property type="nucleotide sequence ID" value="NZ_FNOJ01000016.1"/>
</dbReference>
<dbReference type="PANTHER" id="PTHR43018">
    <property type="entry name" value="PHOSPHO-2-DEHYDRO-3-DEOXYHEPTONATE ALDOLASE"/>
    <property type="match status" value="1"/>
</dbReference>